<proteinExistence type="predicted"/>
<dbReference type="EMBL" id="AUSU01003352">
    <property type="protein sequence ID" value="EPS67010.1"/>
    <property type="molecule type" value="Genomic_DNA"/>
</dbReference>
<dbReference type="Proteomes" id="UP000015453">
    <property type="component" value="Unassembled WGS sequence"/>
</dbReference>
<accession>S8CJZ7</accession>
<dbReference type="AlphaFoldDB" id="S8CJZ7"/>
<reference evidence="1 2" key="1">
    <citation type="journal article" date="2013" name="BMC Genomics">
        <title>The miniature genome of a carnivorous plant Genlisea aurea contains a low number of genes and short non-coding sequences.</title>
        <authorList>
            <person name="Leushkin E.V."/>
            <person name="Sutormin R.A."/>
            <person name="Nabieva E.R."/>
            <person name="Penin A.A."/>
            <person name="Kondrashov A.S."/>
            <person name="Logacheva M.D."/>
        </authorList>
    </citation>
    <scope>NUCLEOTIDE SEQUENCE [LARGE SCALE GENOMIC DNA]</scope>
</reference>
<sequence length="165" mass="18169">MKTIRKGQAVIDCILESFPDGTEVDVLTDPPGPSMAWPSSFLLSVGMVRVEYESNSDPPAPMRSDSSRGITSFLYRAKRWYPPKVLLQKGGTFLAFHNGKLRSSFDISFDQLGVTVPEYSSINMCTEGGKADVPIEREIGRSLVRSVPTKDASIRKVQIDIAELA</sequence>
<organism evidence="1 2">
    <name type="scientific">Genlisea aurea</name>
    <dbReference type="NCBI Taxonomy" id="192259"/>
    <lineage>
        <taxon>Eukaryota</taxon>
        <taxon>Viridiplantae</taxon>
        <taxon>Streptophyta</taxon>
        <taxon>Embryophyta</taxon>
        <taxon>Tracheophyta</taxon>
        <taxon>Spermatophyta</taxon>
        <taxon>Magnoliopsida</taxon>
        <taxon>eudicotyledons</taxon>
        <taxon>Gunneridae</taxon>
        <taxon>Pentapetalae</taxon>
        <taxon>asterids</taxon>
        <taxon>lamiids</taxon>
        <taxon>Lamiales</taxon>
        <taxon>Lentibulariaceae</taxon>
        <taxon>Genlisea</taxon>
    </lineage>
</organism>
<comment type="caution">
    <text evidence="1">The sequence shown here is derived from an EMBL/GenBank/DDBJ whole genome shotgun (WGS) entry which is preliminary data.</text>
</comment>
<gene>
    <name evidence="1" type="ORF">M569_07766</name>
</gene>
<keyword evidence="2" id="KW-1185">Reference proteome</keyword>
<evidence type="ECO:0000313" key="1">
    <source>
        <dbReference type="EMBL" id="EPS67010.1"/>
    </source>
</evidence>
<evidence type="ECO:0000313" key="2">
    <source>
        <dbReference type="Proteomes" id="UP000015453"/>
    </source>
</evidence>
<name>S8CJZ7_9LAMI</name>
<protein>
    <submittedName>
        <fullName evidence="1">Uncharacterized protein</fullName>
    </submittedName>
</protein>